<sequence length="132" mass="13983">MSTQPSATALVAGFFQSFGAGDLPGLLALFADDVDFRVAGAPTVPWVGERRTRAEIEAFFKTLGAELTTEAFAVDAVFGDATNAGATGSFTQRVNSTGKAFTSDFALYVQANVGEIVKFRFFEDSFAVAEAF</sequence>
<accession>A0ABM7M3J8</accession>
<dbReference type="EMBL" id="AP023356">
    <property type="protein sequence ID" value="BCJ46166.1"/>
    <property type="molecule type" value="Genomic_DNA"/>
</dbReference>
<gene>
    <name evidence="2" type="ORF">Aiant_68230</name>
</gene>
<protein>
    <recommendedName>
        <fullName evidence="1">SnoaL-like domain-containing protein</fullName>
    </recommendedName>
</protein>
<evidence type="ECO:0000259" key="1">
    <source>
        <dbReference type="Pfam" id="PF12680"/>
    </source>
</evidence>
<dbReference type="SUPFAM" id="SSF54427">
    <property type="entry name" value="NTF2-like"/>
    <property type="match status" value="1"/>
</dbReference>
<evidence type="ECO:0000313" key="3">
    <source>
        <dbReference type="Proteomes" id="UP000676967"/>
    </source>
</evidence>
<keyword evidence="3" id="KW-1185">Reference proteome</keyword>
<dbReference type="Gene3D" id="3.10.450.50">
    <property type="match status" value="1"/>
</dbReference>
<proteinExistence type="predicted"/>
<name>A0ABM7M3J8_9ACTN</name>
<reference evidence="2 3" key="1">
    <citation type="submission" date="2020-08" db="EMBL/GenBank/DDBJ databases">
        <title>Whole genome shotgun sequence of Actinoplanes ianthinogenes NBRC 13996.</title>
        <authorList>
            <person name="Komaki H."/>
            <person name="Tamura T."/>
        </authorList>
    </citation>
    <scope>NUCLEOTIDE SEQUENCE [LARGE SCALE GENOMIC DNA]</scope>
    <source>
        <strain evidence="2 3">NBRC 13996</strain>
    </source>
</reference>
<organism evidence="2 3">
    <name type="scientific">Actinoplanes ianthinogenes</name>
    <dbReference type="NCBI Taxonomy" id="122358"/>
    <lineage>
        <taxon>Bacteria</taxon>
        <taxon>Bacillati</taxon>
        <taxon>Actinomycetota</taxon>
        <taxon>Actinomycetes</taxon>
        <taxon>Micromonosporales</taxon>
        <taxon>Micromonosporaceae</taxon>
        <taxon>Actinoplanes</taxon>
    </lineage>
</organism>
<dbReference type="Proteomes" id="UP000676967">
    <property type="component" value="Chromosome"/>
</dbReference>
<dbReference type="InterPro" id="IPR032710">
    <property type="entry name" value="NTF2-like_dom_sf"/>
</dbReference>
<evidence type="ECO:0000313" key="2">
    <source>
        <dbReference type="EMBL" id="BCJ46166.1"/>
    </source>
</evidence>
<feature type="domain" description="SnoaL-like" evidence="1">
    <location>
        <begin position="11"/>
        <end position="117"/>
    </location>
</feature>
<dbReference type="InterPro" id="IPR037401">
    <property type="entry name" value="SnoaL-like"/>
</dbReference>
<dbReference type="Pfam" id="PF12680">
    <property type="entry name" value="SnoaL_2"/>
    <property type="match status" value="1"/>
</dbReference>
<dbReference type="RefSeq" id="WP_189332994.1">
    <property type="nucleotide sequence ID" value="NZ_AP023356.1"/>
</dbReference>